<organism evidence="3 4">
    <name type="scientific">Hevea brasiliensis</name>
    <name type="common">Para rubber tree</name>
    <name type="synonym">Siphonia brasiliensis</name>
    <dbReference type="NCBI Taxonomy" id="3981"/>
    <lineage>
        <taxon>Eukaryota</taxon>
        <taxon>Viridiplantae</taxon>
        <taxon>Streptophyta</taxon>
        <taxon>Embryophyta</taxon>
        <taxon>Tracheophyta</taxon>
        <taxon>Spermatophyta</taxon>
        <taxon>Magnoliopsida</taxon>
        <taxon>eudicotyledons</taxon>
        <taxon>Gunneridae</taxon>
        <taxon>Pentapetalae</taxon>
        <taxon>rosids</taxon>
        <taxon>fabids</taxon>
        <taxon>Malpighiales</taxon>
        <taxon>Euphorbiaceae</taxon>
        <taxon>Crotonoideae</taxon>
        <taxon>Micrandreae</taxon>
        <taxon>Hevea</taxon>
    </lineage>
</organism>
<dbReference type="Pfam" id="PF21743">
    <property type="entry name" value="PTM_DIR17_Tudor"/>
    <property type="match status" value="1"/>
</dbReference>
<reference evidence="3" key="1">
    <citation type="journal article" date="2023" name="Plant Biotechnol. J.">
        <title>Chromosome-level wild Hevea brasiliensis genome provides new tools for genomic-assisted breeding and valuable loci to elevate rubber yield.</title>
        <authorList>
            <person name="Cheng H."/>
            <person name="Song X."/>
            <person name="Hu Y."/>
            <person name="Wu T."/>
            <person name="Yang Q."/>
            <person name="An Z."/>
            <person name="Feng S."/>
            <person name="Deng Z."/>
            <person name="Wu W."/>
            <person name="Zeng X."/>
            <person name="Tu M."/>
            <person name="Wang X."/>
            <person name="Huang H."/>
        </authorList>
    </citation>
    <scope>NUCLEOTIDE SEQUENCE</scope>
    <source>
        <strain evidence="3">MT/VB/25A 57/8</strain>
    </source>
</reference>
<proteinExistence type="predicted"/>
<dbReference type="InterPro" id="IPR047365">
    <property type="entry name" value="Tudor_AtPTM-like"/>
</dbReference>
<evidence type="ECO:0000256" key="1">
    <source>
        <dbReference type="SAM" id="MobiDB-lite"/>
    </source>
</evidence>
<gene>
    <name evidence="3" type="ORF">P3X46_015318</name>
</gene>
<sequence>MIAEGREKIGTIVTKVFDGRRCMGNVVAFDAVNKLFKVEYDDGNSEKMGWSEFDQIIAPPHLANAYLDDLEARDNKGKKKITTGTATSLENNSPSEANEESREKAKSRKRGRSSSNPSGYIPLAFREKKRDCYIWYY</sequence>
<dbReference type="PANTHER" id="PTHR37384">
    <property type="entry name" value="OS01G0835600 PROTEIN"/>
    <property type="match status" value="1"/>
</dbReference>
<feature type="region of interest" description="Disordered" evidence="1">
    <location>
        <begin position="77"/>
        <end position="121"/>
    </location>
</feature>
<name>A0ABQ9LZI6_HEVBR</name>
<dbReference type="PANTHER" id="PTHR37384:SF1">
    <property type="entry name" value="OS01G0835600 PROTEIN"/>
    <property type="match status" value="1"/>
</dbReference>
<evidence type="ECO:0000259" key="2">
    <source>
        <dbReference type="Pfam" id="PF21743"/>
    </source>
</evidence>
<evidence type="ECO:0000313" key="3">
    <source>
        <dbReference type="EMBL" id="KAJ9172028.1"/>
    </source>
</evidence>
<keyword evidence="4" id="KW-1185">Reference proteome</keyword>
<evidence type="ECO:0000313" key="4">
    <source>
        <dbReference type="Proteomes" id="UP001174677"/>
    </source>
</evidence>
<accession>A0ABQ9LZI6</accession>
<protein>
    <recommendedName>
        <fullName evidence="2">PTM/DIR17-like Tudor domain-containing protein</fullName>
    </recommendedName>
</protein>
<dbReference type="EMBL" id="JARPOI010000009">
    <property type="protein sequence ID" value="KAJ9172028.1"/>
    <property type="molecule type" value="Genomic_DNA"/>
</dbReference>
<feature type="compositionally biased region" description="Low complexity" evidence="1">
    <location>
        <begin position="82"/>
        <end position="96"/>
    </location>
</feature>
<comment type="caution">
    <text evidence="3">The sequence shown here is derived from an EMBL/GenBank/DDBJ whole genome shotgun (WGS) entry which is preliminary data.</text>
</comment>
<dbReference type="Proteomes" id="UP001174677">
    <property type="component" value="Chromosome 9"/>
</dbReference>
<feature type="domain" description="PTM/DIR17-like Tudor" evidence="2">
    <location>
        <begin position="10"/>
        <end position="57"/>
    </location>
</feature>